<evidence type="ECO:0000256" key="4">
    <source>
        <dbReference type="ARBA" id="ARBA00022723"/>
    </source>
</evidence>
<dbReference type="NCBIfam" id="TIGR02651">
    <property type="entry name" value="RNase_Z"/>
    <property type="match status" value="1"/>
</dbReference>
<dbReference type="Proteomes" id="UP000192333">
    <property type="component" value="Chromosome I"/>
</dbReference>
<feature type="binding site" evidence="8">
    <location>
        <position position="66"/>
    </location>
    <ligand>
        <name>Zn(2+)</name>
        <dbReference type="ChEBI" id="CHEBI:29105"/>
        <label>1</label>
        <note>catalytic</note>
    </ligand>
</feature>
<dbReference type="HAMAP" id="MF_01818">
    <property type="entry name" value="RNase_Z_BN"/>
    <property type="match status" value="1"/>
</dbReference>
<keyword evidence="5 8" id="KW-0255">Endonuclease</keyword>
<comment type="subunit">
    <text evidence="1 8">Homodimer.</text>
</comment>
<feature type="binding site" evidence="8">
    <location>
        <position position="68"/>
    </location>
    <ligand>
        <name>Zn(2+)</name>
        <dbReference type="ChEBI" id="CHEBI:29105"/>
        <label>2</label>
        <note>catalytic</note>
    </ligand>
</feature>
<dbReference type="AlphaFoldDB" id="A0A1W2H6X7"/>
<keyword evidence="2 8" id="KW-0819">tRNA processing</keyword>
<feature type="binding site" evidence="8">
    <location>
        <position position="273"/>
    </location>
    <ligand>
        <name>Zn(2+)</name>
        <dbReference type="ChEBI" id="CHEBI:29105"/>
        <label>2</label>
        <note>catalytic</note>
    </ligand>
</feature>
<feature type="active site" description="Proton acceptor" evidence="8">
    <location>
        <position position="68"/>
    </location>
</feature>
<evidence type="ECO:0000256" key="6">
    <source>
        <dbReference type="ARBA" id="ARBA00022801"/>
    </source>
</evidence>
<dbReference type="InterPro" id="IPR036866">
    <property type="entry name" value="RibonucZ/Hydroxyglut_hydro"/>
</dbReference>
<name>A0A1W2H6X7_9BACT</name>
<reference evidence="10" key="1">
    <citation type="submission" date="2017-04" db="EMBL/GenBank/DDBJ databases">
        <authorList>
            <person name="Varghese N."/>
            <person name="Submissions S."/>
        </authorList>
    </citation>
    <scope>NUCLEOTIDE SEQUENCE [LARGE SCALE GENOMIC DNA]</scope>
    <source>
        <strain evidence="10">DSM 16537</strain>
    </source>
</reference>
<keyword evidence="4 8" id="KW-0479">Metal-binding</keyword>
<keyword evidence="7 8" id="KW-0862">Zinc</keyword>
<dbReference type="EC" id="3.1.26.11" evidence="8"/>
<evidence type="ECO:0000256" key="3">
    <source>
        <dbReference type="ARBA" id="ARBA00022722"/>
    </source>
</evidence>
<dbReference type="PANTHER" id="PTHR46018">
    <property type="entry name" value="ZINC PHOSPHODIESTERASE ELAC PROTEIN 1"/>
    <property type="match status" value="1"/>
</dbReference>
<evidence type="ECO:0000256" key="2">
    <source>
        <dbReference type="ARBA" id="ARBA00022694"/>
    </source>
</evidence>
<evidence type="ECO:0000256" key="7">
    <source>
        <dbReference type="ARBA" id="ARBA00022833"/>
    </source>
</evidence>
<comment type="function">
    <text evidence="8">Zinc phosphodiesterase, which displays some tRNA 3'-processing endonuclease activity. Probably involved in tRNA maturation, by removing a 3'-trailer from precursor tRNA.</text>
</comment>
<proteinExistence type="inferred from homology"/>
<evidence type="ECO:0000256" key="1">
    <source>
        <dbReference type="ARBA" id="ARBA00011738"/>
    </source>
</evidence>
<dbReference type="Gene3D" id="3.60.15.10">
    <property type="entry name" value="Ribonuclease Z/Hydroxyacylglutathione hydrolase-like"/>
    <property type="match status" value="1"/>
</dbReference>
<dbReference type="PANTHER" id="PTHR46018:SF2">
    <property type="entry name" value="ZINC PHOSPHODIESTERASE ELAC PROTEIN 1"/>
    <property type="match status" value="1"/>
</dbReference>
<dbReference type="GO" id="GO:0042781">
    <property type="term" value="F:3'-tRNA processing endoribonuclease activity"/>
    <property type="evidence" value="ECO:0007669"/>
    <property type="project" value="UniProtKB-UniRule"/>
</dbReference>
<dbReference type="NCBIfam" id="NF000801">
    <property type="entry name" value="PRK00055.1-3"/>
    <property type="match status" value="1"/>
</dbReference>
<feature type="binding site" evidence="8">
    <location>
        <position position="64"/>
    </location>
    <ligand>
        <name>Zn(2+)</name>
        <dbReference type="ChEBI" id="CHEBI:29105"/>
        <label>1</label>
        <note>catalytic</note>
    </ligand>
</feature>
<feature type="binding site" evidence="8">
    <location>
        <position position="69"/>
    </location>
    <ligand>
        <name>Zn(2+)</name>
        <dbReference type="ChEBI" id="CHEBI:29105"/>
        <label>2</label>
        <note>catalytic</note>
    </ligand>
</feature>
<keyword evidence="10" id="KW-1185">Reference proteome</keyword>
<evidence type="ECO:0000313" key="9">
    <source>
        <dbReference type="EMBL" id="SMD44695.1"/>
    </source>
</evidence>
<accession>A0A1W2H6X7</accession>
<comment type="cofactor">
    <cofactor evidence="8">
        <name>Zn(2+)</name>
        <dbReference type="ChEBI" id="CHEBI:29105"/>
    </cofactor>
    <text evidence="8">Binds 2 Zn(2+) ions.</text>
</comment>
<dbReference type="EMBL" id="LT838813">
    <property type="protein sequence ID" value="SMD44695.1"/>
    <property type="molecule type" value="Genomic_DNA"/>
</dbReference>
<dbReference type="CDD" id="cd07717">
    <property type="entry name" value="RNaseZ_ZiPD-like_MBL-fold"/>
    <property type="match status" value="1"/>
</dbReference>
<feature type="binding site" evidence="8">
    <location>
        <position position="144"/>
    </location>
    <ligand>
        <name>Zn(2+)</name>
        <dbReference type="ChEBI" id="CHEBI:29105"/>
        <label>1</label>
        <note>catalytic</note>
    </ligand>
</feature>
<gene>
    <name evidence="8" type="primary">rnz</name>
    <name evidence="9" type="ORF">SAMN00777080_3321</name>
</gene>
<dbReference type="GO" id="GO:0008270">
    <property type="term" value="F:zinc ion binding"/>
    <property type="evidence" value="ECO:0007669"/>
    <property type="project" value="UniProtKB-UniRule"/>
</dbReference>
<dbReference type="SUPFAM" id="SSF56281">
    <property type="entry name" value="Metallo-hydrolase/oxidoreductase"/>
    <property type="match status" value="1"/>
</dbReference>
<dbReference type="STRING" id="758820.SAMN00777080_3321"/>
<evidence type="ECO:0000256" key="8">
    <source>
        <dbReference type="HAMAP-Rule" id="MF_01818"/>
    </source>
</evidence>
<evidence type="ECO:0000256" key="5">
    <source>
        <dbReference type="ARBA" id="ARBA00022759"/>
    </source>
</evidence>
<comment type="similarity">
    <text evidence="8">Belongs to the RNase Z family.</text>
</comment>
<feature type="binding site" evidence="8">
    <location>
        <position position="215"/>
    </location>
    <ligand>
        <name>Zn(2+)</name>
        <dbReference type="ChEBI" id="CHEBI:29105"/>
        <label>2</label>
        <note>catalytic</note>
    </ligand>
</feature>
<keyword evidence="6 8" id="KW-0378">Hydrolase</keyword>
<evidence type="ECO:0000313" key="10">
    <source>
        <dbReference type="Proteomes" id="UP000192333"/>
    </source>
</evidence>
<dbReference type="Pfam" id="PF23023">
    <property type="entry name" value="Anti-Pycsar_Apyc1"/>
    <property type="match status" value="1"/>
</dbReference>
<comment type="catalytic activity">
    <reaction evidence="8">
        <text>Endonucleolytic cleavage of RNA, removing extra 3' nucleotides from tRNA precursor, generating 3' termini of tRNAs. A 3'-hydroxy group is left at the tRNA terminus and a 5'-phosphoryl group is left at the trailer molecule.</text>
        <dbReference type="EC" id="3.1.26.11"/>
    </reaction>
</comment>
<organism evidence="9 10">
    <name type="scientific">Aquiflexum balticum DSM 16537</name>
    <dbReference type="NCBI Taxonomy" id="758820"/>
    <lineage>
        <taxon>Bacteria</taxon>
        <taxon>Pseudomonadati</taxon>
        <taxon>Bacteroidota</taxon>
        <taxon>Cytophagia</taxon>
        <taxon>Cytophagales</taxon>
        <taxon>Cyclobacteriaceae</taxon>
        <taxon>Aquiflexum</taxon>
    </lineage>
</organism>
<feature type="binding site" evidence="8">
    <location>
        <position position="215"/>
    </location>
    <ligand>
        <name>Zn(2+)</name>
        <dbReference type="ChEBI" id="CHEBI:29105"/>
        <label>1</label>
        <note>catalytic</note>
    </ligand>
</feature>
<sequence length="308" mass="35069">MILEFEVTVLGSNSAIPAHGRNQTSQLIQVGGSYILLDCGEGTQIQLRKFRLKFSRIDFIFISHLHGDHFYGLMGLISSFHLVKRERLLTIFGPRGLDEIITVQLKHSNSKLDFPIRFVNTHTDGKELILEEKNFRVYSFPLKHRIACTGFLIEEKRGLLNLVKEKLLKNKLSIEAINTLRRGNDFLDKNGKVLYSVAEYTHPQKEVRKYAYCSDTIYDPDLIQYIQGVDLLYHEATFDDDEASRAFSTFHSTAKQAALIAASAKAKKLLLGHYSSRYKDLSPILAQAREVFLESHLSEEGVTYPVNS</sequence>
<dbReference type="InterPro" id="IPR013471">
    <property type="entry name" value="RNase_Z/BN"/>
</dbReference>
<keyword evidence="3 8" id="KW-0540">Nuclease</keyword>
<protein>
    <recommendedName>
        <fullName evidence="8">Ribonuclease Z</fullName>
        <shortName evidence="8">RNase Z</shortName>
        <ecNumber evidence="8">3.1.26.11</ecNumber>
    </recommendedName>
    <alternativeName>
        <fullName evidence="8">tRNA 3 endonuclease</fullName>
    </alternativeName>
    <alternativeName>
        <fullName evidence="8">tRNase Z</fullName>
    </alternativeName>
</protein>